<comment type="function">
    <text evidence="13">Endonuclease that resolves Holliday junction intermediates in genetic recombination. Cleaves mobile four-strand junctions by introducing symmetrical nicks in paired strands. Promotes annealing of linear ssDNA with homologous dsDNA. Required for DNA repair, homologous recombination and chromosome segregation.</text>
</comment>
<evidence type="ECO:0000256" key="11">
    <source>
        <dbReference type="ARBA" id="ARBA00023447"/>
    </source>
</evidence>
<evidence type="ECO:0000256" key="12">
    <source>
        <dbReference type="ARBA" id="ARBA00029523"/>
    </source>
</evidence>
<evidence type="ECO:0000256" key="7">
    <source>
        <dbReference type="ARBA" id="ARBA00022801"/>
    </source>
</evidence>
<keyword evidence="8 13" id="KW-0460">Magnesium</keyword>
<comment type="subcellular location">
    <subcellularLocation>
        <location evidence="1 13">Cytoplasm</location>
    </subcellularLocation>
</comment>
<keyword evidence="4 13" id="KW-0479">Metal-binding</keyword>
<protein>
    <recommendedName>
        <fullName evidence="12 13">Holliday junction resolvase RecU</fullName>
        <ecNumber evidence="13">3.1.21.10</ecNumber>
    </recommendedName>
    <alternativeName>
        <fullName evidence="13">Recombination protein U homolog</fullName>
    </alternativeName>
</protein>
<feature type="binding site" evidence="13">
    <location>
        <position position="95"/>
    </location>
    <ligand>
        <name>Mg(2+)</name>
        <dbReference type="ChEBI" id="CHEBI:18420"/>
    </ligand>
</feature>
<dbReference type="PIRSF" id="PIRSF037785">
    <property type="entry name" value="RecU"/>
    <property type="match status" value="1"/>
</dbReference>
<dbReference type="GO" id="GO:0005737">
    <property type="term" value="C:cytoplasm"/>
    <property type="evidence" value="ECO:0007669"/>
    <property type="project" value="UniProtKB-SubCell"/>
</dbReference>
<keyword evidence="15" id="KW-1185">Reference proteome</keyword>
<dbReference type="GO" id="GO:0006310">
    <property type="term" value="P:DNA recombination"/>
    <property type="evidence" value="ECO:0007669"/>
    <property type="project" value="UniProtKB-UniRule"/>
</dbReference>
<dbReference type="EMBL" id="FTPL01000004">
    <property type="protein sequence ID" value="SIT91581.1"/>
    <property type="molecule type" value="Genomic_DNA"/>
</dbReference>
<name>A0A1U7PQM9_9BACI</name>
<keyword evidence="7 13" id="KW-0378">Hydrolase</keyword>
<keyword evidence="6 13" id="KW-0227">DNA damage</keyword>
<dbReference type="AlphaFoldDB" id="A0A1U7PQM9"/>
<dbReference type="OrthoDB" id="9783592at2"/>
<dbReference type="SUPFAM" id="SSF52980">
    <property type="entry name" value="Restriction endonuclease-like"/>
    <property type="match status" value="1"/>
</dbReference>
<keyword evidence="9 13" id="KW-0233">DNA recombination</keyword>
<organism evidence="14 15">
    <name type="scientific">Edaphobacillus lindanitolerans</name>
    <dbReference type="NCBI Taxonomy" id="550447"/>
    <lineage>
        <taxon>Bacteria</taxon>
        <taxon>Bacillati</taxon>
        <taxon>Bacillota</taxon>
        <taxon>Bacilli</taxon>
        <taxon>Bacillales</taxon>
        <taxon>Bacillaceae</taxon>
        <taxon>Edaphobacillus</taxon>
    </lineage>
</organism>
<dbReference type="RefSeq" id="WP_076759618.1">
    <property type="nucleotide sequence ID" value="NZ_FTPL01000004.1"/>
</dbReference>
<dbReference type="STRING" id="550447.SAMN05428946_2707"/>
<feature type="binding site" evidence="13">
    <location>
        <position position="63"/>
    </location>
    <ligand>
        <name>Mg(2+)</name>
        <dbReference type="ChEBI" id="CHEBI:18420"/>
    </ligand>
</feature>
<keyword evidence="10 13" id="KW-0234">DNA repair</keyword>
<comment type="similarity">
    <text evidence="11 13">Belongs to the RecU family.</text>
</comment>
<proteinExistence type="inferred from homology"/>
<evidence type="ECO:0000256" key="6">
    <source>
        <dbReference type="ARBA" id="ARBA00022763"/>
    </source>
</evidence>
<sequence>MRQLKSQTHRNRGAHLERLLDMTHRQYRANGIADIRKIPTPVKITSNDRGRITGYTQRGELVDYFGIFDGRPIIFDAKQTNERTRFPLDNIADHQYNILESWHQKGAHAFLVVRFDKLDEQYILPFPLLLEAWTGYKGDGRKSIPYETFLTECEQVKSEKGYPLHYLKHL</sequence>
<evidence type="ECO:0000256" key="3">
    <source>
        <dbReference type="ARBA" id="ARBA00022722"/>
    </source>
</evidence>
<comment type="catalytic activity">
    <reaction evidence="13">
        <text>Endonucleolytic cleavage at a junction such as a reciprocal single-stranded crossover between two homologous DNA duplexes (Holliday junction).</text>
        <dbReference type="EC" id="3.1.21.10"/>
    </reaction>
</comment>
<evidence type="ECO:0000256" key="1">
    <source>
        <dbReference type="ARBA" id="ARBA00004496"/>
    </source>
</evidence>
<evidence type="ECO:0000313" key="14">
    <source>
        <dbReference type="EMBL" id="SIT91581.1"/>
    </source>
</evidence>
<feature type="site" description="Transition state stabilizer" evidence="13">
    <location>
        <position position="78"/>
    </location>
</feature>
<dbReference type="GO" id="GO:0007059">
    <property type="term" value="P:chromosome segregation"/>
    <property type="evidence" value="ECO:0007669"/>
    <property type="project" value="UniProtKB-UniRule"/>
</dbReference>
<evidence type="ECO:0000256" key="8">
    <source>
        <dbReference type="ARBA" id="ARBA00022842"/>
    </source>
</evidence>
<dbReference type="Proteomes" id="UP000187550">
    <property type="component" value="Unassembled WGS sequence"/>
</dbReference>
<dbReference type="GO" id="GO:0000287">
    <property type="term" value="F:magnesium ion binding"/>
    <property type="evidence" value="ECO:0007669"/>
    <property type="project" value="UniProtKB-UniRule"/>
</dbReference>
<evidence type="ECO:0000256" key="13">
    <source>
        <dbReference type="HAMAP-Rule" id="MF_00130"/>
    </source>
</evidence>
<dbReference type="InterPro" id="IPR011335">
    <property type="entry name" value="Restrct_endonuc-II-like"/>
</dbReference>
<dbReference type="GO" id="GO:0008821">
    <property type="term" value="F:crossover junction DNA endonuclease activity"/>
    <property type="evidence" value="ECO:0007669"/>
    <property type="project" value="UniProtKB-EC"/>
</dbReference>
<keyword evidence="3 13" id="KW-0540">Nuclease</keyword>
<evidence type="ECO:0000256" key="5">
    <source>
        <dbReference type="ARBA" id="ARBA00022759"/>
    </source>
</evidence>
<comment type="cofactor">
    <cofactor evidence="13">
        <name>Mg(2+)</name>
        <dbReference type="ChEBI" id="CHEBI:18420"/>
    </cofactor>
    <text evidence="13">Binds 1 Mg(2+) ion per subunit.</text>
</comment>
<evidence type="ECO:0000256" key="9">
    <source>
        <dbReference type="ARBA" id="ARBA00023172"/>
    </source>
</evidence>
<dbReference type="GO" id="GO:0003676">
    <property type="term" value="F:nucleic acid binding"/>
    <property type="evidence" value="ECO:0007669"/>
    <property type="project" value="InterPro"/>
</dbReference>
<dbReference type="HAMAP" id="MF_00130">
    <property type="entry name" value="RecU"/>
    <property type="match status" value="1"/>
</dbReference>
<dbReference type="InterPro" id="IPR004612">
    <property type="entry name" value="Resolv_RecU"/>
</dbReference>
<comment type="caution">
    <text evidence="13">Lacks conserved residue(s) required for the propagation of feature annotation.</text>
</comment>
<accession>A0A1U7PQM9</accession>
<dbReference type="CDD" id="cd22354">
    <property type="entry name" value="RecU-like"/>
    <property type="match status" value="1"/>
</dbReference>
<dbReference type="InterPro" id="IPR011856">
    <property type="entry name" value="tRNA_endonuc-like_dom_sf"/>
</dbReference>
<evidence type="ECO:0000256" key="10">
    <source>
        <dbReference type="ARBA" id="ARBA00023204"/>
    </source>
</evidence>
<keyword evidence="2 13" id="KW-0963">Cytoplasm</keyword>
<evidence type="ECO:0000313" key="15">
    <source>
        <dbReference type="Proteomes" id="UP000187550"/>
    </source>
</evidence>
<dbReference type="Pfam" id="PF03838">
    <property type="entry name" value="RecU"/>
    <property type="match status" value="1"/>
</dbReference>
<keyword evidence="5 13" id="KW-0255">Endonuclease</keyword>
<dbReference type="EC" id="3.1.21.10" evidence="13"/>
<feature type="binding site" evidence="13">
    <location>
        <position position="76"/>
    </location>
    <ligand>
        <name>Mg(2+)</name>
        <dbReference type="ChEBI" id="CHEBI:18420"/>
    </ligand>
</feature>
<dbReference type="GO" id="GO:0006281">
    <property type="term" value="P:DNA repair"/>
    <property type="evidence" value="ECO:0007669"/>
    <property type="project" value="UniProtKB-UniRule"/>
</dbReference>
<gene>
    <name evidence="13" type="primary">recU</name>
    <name evidence="14" type="ORF">SAMN05428946_2707</name>
</gene>
<reference evidence="15" key="1">
    <citation type="submission" date="2017-01" db="EMBL/GenBank/DDBJ databases">
        <authorList>
            <person name="Varghese N."/>
            <person name="Submissions S."/>
        </authorList>
    </citation>
    <scope>NUCLEOTIDE SEQUENCE [LARGE SCALE GENOMIC DNA]</scope>
    <source>
        <strain evidence="15">MNA4</strain>
    </source>
</reference>
<dbReference type="Gene3D" id="3.40.1350.10">
    <property type="match status" value="1"/>
</dbReference>
<evidence type="ECO:0000256" key="4">
    <source>
        <dbReference type="ARBA" id="ARBA00022723"/>
    </source>
</evidence>
<evidence type="ECO:0000256" key="2">
    <source>
        <dbReference type="ARBA" id="ARBA00022490"/>
    </source>
</evidence>